<keyword evidence="2" id="KW-0238">DNA-binding</keyword>
<reference evidence="5 6" key="1">
    <citation type="submission" date="2023-12" db="EMBL/GenBank/DDBJ databases">
        <title>Blastococcus brunescens sp. nov., an actonobacterium isolated from sandstone collected in sahara desert.</title>
        <authorList>
            <person name="Gtari M."/>
            <person name="Ghodhbane F."/>
        </authorList>
    </citation>
    <scope>NUCLEOTIDE SEQUENCE [LARGE SCALE GENOMIC DNA]</scope>
    <source>
        <strain evidence="5 6">BMG 8361</strain>
    </source>
</reference>
<feature type="domain" description="HTH luxR-type" evidence="4">
    <location>
        <begin position="18"/>
        <end position="83"/>
    </location>
</feature>
<dbReference type="EMBL" id="CP141261">
    <property type="protein sequence ID" value="WRL61985.1"/>
    <property type="molecule type" value="Genomic_DNA"/>
</dbReference>
<dbReference type="SMART" id="SM00421">
    <property type="entry name" value="HTH_LUXR"/>
    <property type="match status" value="1"/>
</dbReference>
<dbReference type="Gene3D" id="1.10.10.10">
    <property type="entry name" value="Winged helix-like DNA-binding domain superfamily/Winged helix DNA-binding domain"/>
    <property type="match status" value="1"/>
</dbReference>
<dbReference type="InterPro" id="IPR036388">
    <property type="entry name" value="WH-like_DNA-bd_sf"/>
</dbReference>
<evidence type="ECO:0000256" key="3">
    <source>
        <dbReference type="ARBA" id="ARBA00023163"/>
    </source>
</evidence>
<evidence type="ECO:0000259" key="4">
    <source>
        <dbReference type="PROSITE" id="PS50043"/>
    </source>
</evidence>
<dbReference type="InterPro" id="IPR016032">
    <property type="entry name" value="Sig_transdc_resp-reg_C-effctor"/>
</dbReference>
<accession>A0ABZ1AU01</accession>
<evidence type="ECO:0000256" key="1">
    <source>
        <dbReference type="ARBA" id="ARBA00023015"/>
    </source>
</evidence>
<name>A0ABZ1AU01_9ACTN</name>
<keyword evidence="6" id="KW-1185">Reference proteome</keyword>
<keyword evidence="1" id="KW-0805">Transcription regulation</keyword>
<dbReference type="PANTHER" id="PTHR44688:SF16">
    <property type="entry name" value="DNA-BINDING TRANSCRIPTIONAL ACTIVATOR DEVR_DOSR"/>
    <property type="match status" value="1"/>
</dbReference>
<evidence type="ECO:0000256" key="2">
    <source>
        <dbReference type="ARBA" id="ARBA00023125"/>
    </source>
</evidence>
<proteinExistence type="predicted"/>
<evidence type="ECO:0000313" key="5">
    <source>
        <dbReference type="EMBL" id="WRL61985.1"/>
    </source>
</evidence>
<protein>
    <submittedName>
        <fullName evidence="5">LuxR C-terminal-related transcriptional regulator</fullName>
    </submittedName>
</protein>
<evidence type="ECO:0000313" key="6">
    <source>
        <dbReference type="Proteomes" id="UP001324287"/>
    </source>
</evidence>
<organism evidence="5 6">
    <name type="scientific">Blastococcus brunescens</name>
    <dbReference type="NCBI Taxonomy" id="1564165"/>
    <lineage>
        <taxon>Bacteria</taxon>
        <taxon>Bacillati</taxon>
        <taxon>Actinomycetota</taxon>
        <taxon>Actinomycetes</taxon>
        <taxon>Geodermatophilales</taxon>
        <taxon>Geodermatophilaceae</taxon>
        <taxon>Blastococcus</taxon>
    </lineage>
</organism>
<dbReference type="RefSeq" id="WP_324273343.1">
    <property type="nucleotide sequence ID" value="NZ_CP141261.1"/>
</dbReference>
<dbReference type="CDD" id="cd06170">
    <property type="entry name" value="LuxR_C_like"/>
    <property type="match status" value="1"/>
</dbReference>
<gene>
    <name evidence="5" type="ORF">U6N30_18055</name>
</gene>
<dbReference type="PRINTS" id="PR00038">
    <property type="entry name" value="HTHLUXR"/>
</dbReference>
<dbReference type="PROSITE" id="PS00622">
    <property type="entry name" value="HTH_LUXR_1"/>
    <property type="match status" value="1"/>
</dbReference>
<dbReference type="SUPFAM" id="SSF46894">
    <property type="entry name" value="C-terminal effector domain of the bipartite response regulators"/>
    <property type="match status" value="1"/>
</dbReference>
<dbReference type="PANTHER" id="PTHR44688">
    <property type="entry name" value="DNA-BINDING TRANSCRIPTIONAL ACTIVATOR DEVR_DOSR"/>
    <property type="match status" value="1"/>
</dbReference>
<keyword evidence="3" id="KW-0804">Transcription</keyword>
<sequence length="88" mass="9201">MPGPARRSAALVEAAGRAARATDPLTAREREIAGLVSAGLTNRQIAGRLFLSARTVETHVRNILTKLCLANRTQLAAAVLGDVPATRG</sequence>
<dbReference type="Proteomes" id="UP001324287">
    <property type="component" value="Chromosome"/>
</dbReference>
<dbReference type="Pfam" id="PF00196">
    <property type="entry name" value="GerE"/>
    <property type="match status" value="1"/>
</dbReference>
<dbReference type="InterPro" id="IPR000792">
    <property type="entry name" value="Tscrpt_reg_LuxR_C"/>
</dbReference>
<dbReference type="PROSITE" id="PS50043">
    <property type="entry name" value="HTH_LUXR_2"/>
    <property type="match status" value="1"/>
</dbReference>